<proteinExistence type="predicted"/>
<dbReference type="EMBL" id="LAZR01013639">
    <property type="protein sequence ID" value="KKM21045.1"/>
    <property type="molecule type" value="Genomic_DNA"/>
</dbReference>
<organism evidence="1">
    <name type="scientific">marine sediment metagenome</name>
    <dbReference type="NCBI Taxonomy" id="412755"/>
    <lineage>
        <taxon>unclassified sequences</taxon>
        <taxon>metagenomes</taxon>
        <taxon>ecological metagenomes</taxon>
    </lineage>
</organism>
<evidence type="ECO:0000313" key="1">
    <source>
        <dbReference type="EMBL" id="KKM21045.1"/>
    </source>
</evidence>
<protein>
    <submittedName>
        <fullName evidence="1">Uncharacterized protein</fullName>
    </submittedName>
</protein>
<dbReference type="AlphaFoldDB" id="A0A0F9KZN5"/>
<name>A0A0F9KZN5_9ZZZZ</name>
<comment type="caution">
    <text evidence="1">The sequence shown here is derived from an EMBL/GenBank/DDBJ whole genome shotgun (WGS) entry which is preliminary data.</text>
</comment>
<sequence length="50" mass="6049">MDLQLQGINRENIKSTTLARKIYLQRLKEMSIKDNTIQELEVELNRLKYR</sequence>
<reference evidence="1" key="1">
    <citation type="journal article" date="2015" name="Nature">
        <title>Complex archaea that bridge the gap between prokaryotes and eukaryotes.</title>
        <authorList>
            <person name="Spang A."/>
            <person name="Saw J.H."/>
            <person name="Jorgensen S.L."/>
            <person name="Zaremba-Niedzwiedzka K."/>
            <person name="Martijn J."/>
            <person name="Lind A.E."/>
            <person name="van Eijk R."/>
            <person name="Schleper C."/>
            <person name="Guy L."/>
            <person name="Ettema T.J."/>
        </authorList>
    </citation>
    <scope>NUCLEOTIDE SEQUENCE</scope>
</reference>
<gene>
    <name evidence="1" type="ORF">LCGC14_1639340</name>
</gene>
<accession>A0A0F9KZN5</accession>